<keyword evidence="2" id="KW-0812">Transmembrane</keyword>
<dbReference type="SUPFAM" id="SSF50156">
    <property type="entry name" value="PDZ domain-like"/>
    <property type="match status" value="1"/>
</dbReference>
<dbReference type="GO" id="GO:0030163">
    <property type="term" value="P:protein catabolic process"/>
    <property type="evidence" value="ECO:0007669"/>
    <property type="project" value="InterPro"/>
</dbReference>
<dbReference type="InterPro" id="IPR027065">
    <property type="entry name" value="Lon_Prtase"/>
</dbReference>
<dbReference type="Gene3D" id="2.30.42.10">
    <property type="match status" value="1"/>
</dbReference>
<accession>A0A917BWR2</accession>
<proteinExistence type="inferred from homology"/>
<evidence type="ECO:0000256" key="2">
    <source>
        <dbReference type="SAM" id="Phobius"/>
    </source>
</evidence>
<keyword evidence="1" id="KW-0378">Hydrolase</keyword>
<protein>
    <recommendedName>
        <fullName evidence="1">endopeptidase La</fullName>
        <ecNumber evidence="1">3.4.21.53</ecNumber>
    </recommendedName>
</protein>
<dbReference type="Pfam" id="PF05362">
    <property type="entry name" value="Lon_C"/>
    <property type="match status" value="1"/>
</dbReference>
<dbReference type="InterPro" id="IPR008269">
    <property type="entry name" value="Lon_proteolytic"/>
</dbReference>
<feature type="active site" evidence="1">
    <location>
        <position position="266"/>
    </location>
</feature>
<reference evidence="4" key="2">
    <citation type="submission" date="2020-09" db="EMBL/GenBank/DDBJ databases">
        <authorList>
            <person name="Sun Q."/>
            <person name="Zhou Y."/>
        </authorList>
    </citation>
    <scope>NUCLEOTIDE SEQUENCE</scope>
    <source>
        <strain evidence="4">CGMCC 1.12160</strain>
    </source>
</reference>
<dbReference type="Proteomes" id="UP000605670">
    <property type="component" value="Unassembled WGS sequence"/>
</dbReference>
<dbReference type="EC" id="3.4.21.53" evidence="1"/>
<evidence type="ECO:0000259" key="3">
    <source>
        <dbReference type="PROSITE" id="PS51786"/>
    </source>
</evidence>
<keyword evidence="1" id="KW-0645">Protease</keyword>
<keyword evidence="5" id="KW-1185">Reference proteome</keyword>
<dbReference type="GO" id="GO:0004252">
    <property type="term" value="F:serine-type endopeptidase activity"/>
    <property type="evidence" value="ECO:0007669"/>
    <property type="project" value="UniProtKB-UniRule"/>
</dbReference>
<keyword evidence="2" id="KW-0472">Membrane</keyword>
<comment type="similarity">
    <text evidence="1">Belongs to the peptidase S16 family.</text>
</comment>
<reference evidence="4" key="1">
    <citation type="journal article" date="2014" name="Int. J. Syst. Evol. Microbiol.">
        <title>Complete genome sequence of Corynebacterium casei LMG S-19264T (=DSM 44701T), isolated from a smear-ripened cheese.</title>
        <authorList>
            <consortium name="US DOE Joint Genome Institute (JGI-PGF)"/>
            <person name="Walter F."/>
            <person name="Albersmeier A."/>
            <person name="Kalinowski J."/>
            <person name="Ruckert C."/>
        </authorList>
    </citation>
    <scope>NUCLEOTIDE SEQUENCE</scope>
    <source>
        <strain evidence="4">CGMCC 1.12160</strain>
    </source>
</reference>
<dbReference type="InterPro" id="IPR036034">
    <property type="entry name" value="PDZ_sf"/>
</dbReference>
<dbReference type="InterPro" id="IPR020568">
    <property type="entry name" value="Ribosomal_Su5_D2-typ_SF"/>
</dbReference>
<feature type="active site" evidence="1">
    <location>
        <position position="311"/>
    </location>
</feature>
<dbReference type="PROSITE" id="PS51786">
    <property type="entry name" value="LON_PROTEOLYTIC"/>
    <property type="match status" value="1"/>
</dbReference>
<comment type="catalytic activity">
    <reaction evidence="1">
        <text>Hydrolysis of proteins in presence of ATP.</text>
        <dbReference type="EC" id="3.4.21.53"/>
    </reaction>
</comment>
<evidence type="ECO:0000313" key="4">
    <source>
        <dbReference type="EMBL" id="GGF59917.1"/>
    </source>
</evidence>
<dbReference type="Pfam" id="PF13180">
    <property type="entry name" value="PDZ_2"/>
    <property type="match status" value="1"/>
</dbReference>
<dbReference type="InterPro" id="IPR001478">
    <property type="entry name" value="PDZ"/>
</dbReference>
<organism evidence="4 5">
    <name type="scientific">Ornithinimicrobium tianjinense</name>
    <dbReference type="NCBI Taxonomy" id="1195761"/>
    <lineage>
        <taxon>Bacteria</taxon>
        <taxon>Bacillati</taxon>
        <taxon>Actinomycetota</taxon>
        <taxon>Actinomycetes</taxon>
        <taxon>Micrococcales</taxon>
        <taxon>Ornithinimicrobiaceae</taxon>
        <taxon>Ornithinimicrobium</taxon>
    </lineage>
</organism>
<dbReference type="AlphaFoldDB" id="A0A917BWR2"/>
<name>A0A917BWR2_9MICO</name>
<dbReference type="Gene3D" id="3.30.230.10">
    <property type="match status" value="1"/>
</dbReference>
<feature type="transmembrane region" description="Helical" evidence="2">
    <location>
        <begin position="25"/>
        <end position="44"/>
    </location>
</feature>
<keyword evidence="1" id="KW-0720">Serine protease</keyword>
<dbReference type="GO" id="GO:0006508">
    <property type="term" value="P:proteolysis"/>
    <property type="evidence" value="ECO:0007669"/>
    <property type="project" value="UniProtKB-KW"/>
</dbReference>
<evidence type="ECO:0000256" key="1">
    <source>
        <dbReference type="PROSITE-ProRule" id="PRU01122"/>
    </source>
</evidence>
<dbReference type="SUPFAM" id="SSF54211">
    <property type="entry name" value="Ribosomal protein S5 domain 2-like"/>
    <property type="match status" value="1"/>
</dbReference>
<evidence type="ECO:0000313" key="5">
    <source>
        <dbReference type="Proteomes" id="UP000605670"/>
    </source>
</evidence>
<comment type="caution">
    <text evidence="4">The sequence shown here is derived from an EMBL/GenBank/DDBJ whole genome shotgun (WGS) entry which is preliminary data.</text>
</comment>
<dbReference type="InterPro" id="IPR014721">
    <property type="entry name" value="Ribsml_uS5_D2-typ_fold_subgr"/>
</dbReference>
<gene>
    <name evidence="4" type="ORF">GCM10011366_29680</name>
</gene>
<dbReference type="GO" id="GO:0004176">
    <property type="term" value="F:ATP-dependent peptidase activity"/>
    <property type="evidence" value="ECO:0007669"/>
    <property type="project" value="UniProtKB-UniRule"/>
</dbReference>
<sequence>MTVAQQGPAPAQVPPDRPPHTGVSAYAWAMIVTVALAVVLGAALSRVTVDDVVYFPGPVYDTLGAIDDTTVVQMDEDLETYPTDGDLYFTTIRLAGGPGDDLNVWEWVRARLDPSTTIVPREEVYPEDVTPQQVREQNTSLMQHSQQDAAVVALRADGIAVPEKIMVAQVIQDAPADGVLEVDDQILTVEGDEMDDTETVRSRLQEVTPGETAEMTLVRDGKTITLDVPTTKDEESGRTIVGVYLAPDYDMPYDVTVSAGNVGGPSAGLMFALAIYDTITPGSLTGGLSFAGTGTISGNGTVGPIGGIAQKMWASDQAGATVFLAPADNCDEVVERTPDGLTVVPVSTFDEAKEYVEAVASAGADELSSLDLPTCQQVLAERSDGATTTG</sequence>
<dbReference type="PANTHER" id="PTHR10046">
    <property type="entry name" value="ATP DEPENDENT LON PROTEASE FAMILY MEMBER"/>
    <property type="match status" value="1"/>
</dbReference>
<keyword evidence="2" id="KW-1133">Transmembrane helix</keyword>
<dbReference type="EMBL" id="BMEM01000006">
    <property type="protein sequence ID" value="GGF59917.1"/>
    <property type="molecule type" value="Genomic_DNA"/>
</dbReference>
<feature type="domain" description="Lon proteolytic" evidence="3">
    <location>
        <begin position="258"/>
        <end position="359"/>
    </location>
</feature>
<dbReference type="GO" id="GO:0005524">
    <property type="term" value="F:ATP binding"/>
    <property type="evidence" value="ECO:0007669"/>
    <property type="project" value="InterPro"/>
</dbReference>